<accession>A0A7G5FGF0</accession>
<evidence type="ECO:0000313" key="3">
    <source>
        <dbReference type="Proteomes" id="UP000515570"/>
    </source>
</evidence>
<keyword evidence="1" id="KW-0812">Transmembrane</keyword>
<dbReference type="InterPro" id="IPR025339">
    <property type="entry name" value="DUF4245"/>
</dbReference>
<keyword evidence="1" id="KW-0472">Membrane</keyword>
<evidence type="ECO:0000256" key="1">
    <source>
        <dbReference type="SAM" id="Phobius"/>
    </source>
</evidence>
<dbReference type="RefSeq" id="WP_182386512.1">
    <property type="nucleotide sequence ID" value="NZ_CP059833.1"/>
</dbReference>
<name>A0A7G5FGF0_9CORY</name>
<keyword evidence="1" id="KW-1133">Transmembrane helix</keyword>
<gene>
    <name evidence="2" type="ORF">HW450_02830</name>
</gene>
<evidence type="ECO:0000313" key="2">
    <source>
        <dbReference type="EMBL" id="QMV85691.1"/>
    </source>
</evidence>
<protein>
    <submittedName>
        <fullName evidence="2">DUF4245 domain-containing protein</fullName>
    </submittedName>
</protein>
<proteinExistence type="predicted"/>
<dbReference type="Proteomes" id="UP000515570">
    <property type="component" value="Chromosome"/>
</dbReference>
<reference evidence="2 3" key="1">
    <citation type="submission" date="2020-07" db="EMBL/GenBank/DDBJ databases">
        <title>non toxigenic Corynebacterium sp. nov from a clinical source.</title>
        <authorList>
            <person name="Bernier A.-M."/>
            <person name="Bernard K."/>
        </authorList>
    </citation>
    <scope>NUCLEOTIDE SEQUENCE [LARGE SCALE GENOMIC DNA]</scope>
    <source>
        <strain evidence="3">NML 93-0612</strain>
    </source>
</reference>
<organism evidence="2 3">
    <name type="scientific">Corynebacterium hindlerae</name>
    <dbReference type="NCBI Taxonomy" id="699041"/>
    <lineage>
        <taxon>Bacteria</taxon>
        <taxon>Bacillati</taxon>
        <taxon>Actinomycetota</taxon>
        <taxon>Actinomycetes</taxon>
        <taxon>Mycobacteriales</taxon>
        <taxon>Corynebacteriaceae</taxon>
        <taxon>Corynebacterium</taxon>
    </lineage>
</organism>
<feature type="transmembrane region" description="Helical" evidence="1">
    <location>
        <begin position="15"/>
        <end position="35"/>
    </location>
</feature>
<dbReference type="AlphaFoldDB" id="A0A7G5FGF0"/>
<dbReference type="Pfam" id="PF14030">
    <property type="entry name" value="DUF4245"/>
    <property type="match status" value="1"/>
</dbReference>
<dbReference type="EMBL" id="CP059833">
    <property type="protein sequence ID" value="QMV85691.1"/>
    <property type="molecule type" value="Genomic_DNA"/>
</dbReference>
<sequence>MADQKPRIFQDSRDIVVSLLVVVGLMVPMVAFTGMCSFDRGTPENGPVQKVDATQIFSMEARAMNFPLRLPETPEGWTTNSARRTTVNKQPATVVGWVTQEGAYLQLMQTDQPLDKAVQDVDEHGRTEQQAQLIDGQEFRIYTSQEKNVRDVWAADLGDVRLIFSGTAGPAEFETIARNTLQAEPLPGKGSN</sequence>
<keyword evidence="3" id="KW-1185">Reference proteome</keyword>